<evidence type="ECO:0008006" key="3">
    <source>
        <dbReference type="Google" id="ProtNLM"/>
    </source>
</evidence>
<accession>A0ABQ9HNH0</accession>
<evidence type="ECO:0000313" key="1">
    <source>
        <dbReference type="EMBL" id="KAJ8885730.1"/>
    </source>
</evidence>
<organism evidence="1 2">
    <name type="scientific">Dryococelus australis</name>
    <dbReference type="NCBI Taxonomy" id="614101"/>
    <lineage>
        <taxon>Eukaryota</taxon>
        <taxon>Metazoa</taxon>
        <taxon>Ecdysozoa</taxon>
        <taxon>Arthropoda</taxon>
        <taxon>Hexapoda</taxon>
        <taxon>Insecta</taxon>
        <taxon>Pterygota</taxon>
        <taxon>Neoptera</taxon>
        <taxon>Polyneoptera</taxon>
        <taxon>Phasmatodea</taxon>
        <taxon>Verophasmatodea</taxon>
        <taxon>Anareolatae</taxon>
        <taxon>Phasmatidae</taxon>
        <taxon>Eurycanthinae</taxon>
        <taxon>Dryococelus</taxon>
    </lineage>
</organism>
<keyword evidence="2" id="KW-1185">Reference proteome</keyword>
<name>A0ABQ9HNH0_9NEOP</name>
<feature type="non-terminal residue" evidence="1">
    <location>
        <position position="154"/>
    </location>
</feature>
<sequence>MFQDKQSVAQLKVEIVFVSEVSEKISELINTLEGSKYPYGHKLWDELKAVSSTLERYAHGHLPSERENKKSTERLHEEVLSKTYETHGETKTNDFFMALQHQKFSDTALKCMWAPTNSVNAERFFSKYDIIATERHNTMKEETVEICSMLSFNA</sequence>
<evidence type="ECO:0000313" key="2">
    <source>
        <dbReference type="Proteomes" id="UP001159363"/>
    </source>
</evidence>
<gene>
    <name evidence="1" type="ORF">PR048_011930</name>
</gene>
<dbReference type="EMBL" id="JARBHB010000004">
    <property type="protein sequence ID" value="KAJ8885730.1"/>
    <property type="molecule type" value="Genomic_DNA"/>
</dbReference>
<proteinExistence type="predicted"/>
<protein>
    <recommendedName>
        <fullName evidence="3">HAT C-terminal dimerisation domain-containing protein</fullName>
    </recommendedName>
</protein>
<comment type="caution">
    <text evidence="1">The sequence shown here is derived from an EMBL/GenBank/DDBJ whole genome shotgun (WGS) entry which is preliminary data.</text>
</comment>
<reference evidence="1 2" key="1">
    <citation type="submission" date="2023-02" db="EMBL/GenBank/DDBJ databases">
        <title>LHISI_Scaffold_Assembly.</title>
        <authorList>
            <person name="Stuart O.P."/>
            <person name="Cleave R."/>
            <person name="Magrath M.J.L."/>
            <person name="Mikheyev A.S."/>
        </authorList>
    </citation>
    <scope>NUCLEOTIDE SEQUENCE [LARGE SCALE GENOMIC DNA]</scope>
    <source>
        <strain evidence="1">Daus_M_001</strain>
        <tissue evidence="1">Leg muscle</tissue>
    </source>
</reference>
<dbReference type="Proteomes" id="UP001159363">
    <property type="component" value="Chromosome X"/>
</dbReference>